<sequence>MMTVRTILGVCGVVAVLSTAACGSTQVGMTAAPATTAPALTDTRYGPLSAADMKLMTLVQETSIREITLSQWALQRSTNPQVRAAAQMIVTQHVQLQKEDLAAAAKLGVTLPDRPSADMQVGIDRMSQESGKTFDTDYANSLRQAHGEAFILIAQVRADTRNSVVRPLADSANDFIKMHIQVLEKTGDVDYSQLPVPDAS</sequence>
<evidence type="ECO:0000313" key="4">
    <source>
        <dbReference type="Proteomes" id="UP000585638"/>
    </source>
</evidence>
<evidence type="ECO:0000256" key="1">
    <source>
        <dbReference type="SAM" id="SignalP"/>
    </source>
</evidence>
<feature type="domain" description="DUF4142" evidence="2">
    <location>
        <begin position="52"/>
        <end position="183"/>
    </location>
</feature>
<feature type="signal peptide" evidence="1">
    <location>
        <begin position="1"/>
        <end position="23"/>
    </location>
</feature>
<dbReference type="AlphaFoldDB" id="A0A7W9KRA1"/>
<protein>
    <submittedName>
        <fullName evidence="3">Putative outer membrane protein</fullName>
    </submittedName>
</protein>
<dbReference type="EMBL" id="JACHIR010000002">
    <property type="protein sequence ID" value="MBB5897266.1"/>
    <property type="molecule type" value="Genomic_DNA"/>
</dbReference>
<organism evidence="3 4">
    <name type="scientific">Kutzneria kofuensis</name>
    <dbReference type="NCBI Taxonomy" id="103725"/>
    <lineage>
        <taxon>Bacteria</taxon>
        <taxon>Bacillati</taxon>
        <taxon>Actinomycetota</taxon>
        <taxon>Actinomycetes</taxon>
        <taxon>Pseudonocardiales</taxon>
        <taxon>Pseudonocardiaceae</taxon>
        <taxon>Kutzneria</taxon>
    </lineage>
</organism>
<keyword evidence="4" id="KW-1185">Reference proteome</keyword>
<proteinExistence type="predicted"/>
<gene>
    <name evidence="3" type="ORF">BJ998_008525</name>
</gene>
<comment type="caution">
    <text evidence="3">The sequence shown here is derived from an EMBL/GenBank/DDBJ whole genome shotgun (WGS) entry which is preliminary data.</text>
</comment>
<evidence type="ECO:0000259" key="2">
    <source>
        <dbReference type="Pfam" id="PF13628"/>
    </source>
</evidence>
<name>A0A7W9KRA1_9PSEU</name>
<dbReference type="InterPro" id="IPR012347">
    <property type="entry name" value="Ferritin-like"/>
</dbReference>
<reference evidence="3 4" key="1">
    <citation type="submission" date="2020-08" db="EMBL/GenBank/DDBJ databases">
        <title>Sequencing the genomes of 1000 actinobacteria strains.</title>
        <authorList>
            <person name="Klenk H.-P."/>
        </authorList>
    </citation>
    <scope>NUCLEOTIDE SEQUENCE [LARGE SCALE GENOMIC DNA]</scope>
    <source>
        <strain evidence="3 4">DSM 43851</strain>
    </source>
</reference>
<dbReference type="InterPro" id="IPR025419">
    <property type="entry name" value="DUF4142"/>
</dbReference>
<evidence type="ECO:0000313" key="3">
    <source>
        <dbReference type="EMBL" id="MBB5897266.1"/>
    </source>
</evidence>
<accession>A0A7W9KRA1</accession>
<dbReference type="RefSeq" id="WP_246490008.1">
    <property type="nucleotide sequence ID" value="NZ_BAAAWY010000088.1"/>
</dbReference>
<dbReference type="PANTHER" id="PTHR38593">
    <property type="entry name" value="BLR2558 PROTEIN"/>
    <property type="match status" value="1"/>
</dbReference>
<dbReference type="Pfam" id="PF13628">
    <property type="entry name" value="DUF4142"/>
    <property type="match status" value="1"/>
</dbReference>
<dbReference type="PROSITE" id="PS51257">
    <property type="entry name" value="PROKAR_LIPOPROTEIN"/>
    <property type="match status" value="1"/>
</dbReference>
<dbReference type="Gene3D" id="1.20.1260.10">
    <property type="match status" value="1"/>
</dbReference>
<feature type="chain" id="PRO_5038678525" evidence="1">
    <location>
        <begin position="24"/>
        <end position="200"/>
    </location>
</feature>
<keyword evidence="1" id="KW-0732">Signal</keyword>
<dbReference type="Proteomes" id="UP000585638">
    <property type="component" value="Unassembled WGS sequence"/>
</dbReference>
<dbReference type="PANTHER" id="PTHR38593:SF1">
    <property type="entry name" value="BLR2558 PROTEIN"/>
    <property type="match status" value="1"/>
</dbReference>